<feature type="transmembrane region" description="Helical" evidence="9">
    <location>
        <begin position="604"/>
        <end position="624"/>
    </location>
</feature>
<evidence type="ECO:0000313" key="10">
    <source>
        <dbReference type="EMBL" id="CCE88929.1"/>
    </source>
</evidence>
<reference evidence="10 11" key="1">
    <citation type="journal article" date="2012" name="G3 (Bethesda)">
        <title>Pichia sorbitophila, an interspecies yeast hybrid reveals early steps of genome resolution following polyploidization.</title>
        <authorList>
            <person name="Leh Louis V."/>
            <person name="Despons L."/>
            <person name="Friedrich A."/>
            <person name="Martin T."/>
            <person name="Durrens P."/>
            <person name="Casaregola S."/>
            <person name="Neuveglise C."/>
            <person name="Fairhead C."/>
            <person name="Marck C."/>
            <person name="Cruz J.A."/>
            <person name="Straub M.L."/>
            <person name="Kugler V."/>
            <person name="Sacerdot C."/>
            <person name="Uzunov Z."/>
            <person name="Thierry A."/>
            <person name="Weiss S."/>
            <person name="Bleykasten C."/>
            <person name="De Montigny J."/>
            <person name="Jacques N."/>
            <person name="Jung P."/>
            <person name="Lemaire M."/>
            <person name="Mallet S."/>
            <person name="Morel G."/>
            <person name="Richard G.F."/>
            <person name="Sarkar A."/>
            <person name="Savel G."/>
            <person name="Schacherer J."/>
            <person name="Seret M.L."/>
            <person name="Talla E."/>
            <person name="Samson G."/>
            <person name="Jubin C."/>
            <person name="Poulain J."/>
            <person name="Vacherie B."/>
            <person name="Barbe V."/>
            <person name="Pelletier E."/>
            <person name="Sherman D.J."/>
            <person name="Westhof E."/>
            <person name="Weissenbach J."/>
            <person name="Baret P.V."/>
            <person name="Wincker P."/>
            <person name="Gaillardin C."/>
            <person name="Dujon B."/>
            <person name="Souciet J.L."/>
        </authorList>
    </citation>
    <scope>NUCLEOTIDE SEQUENCE [LARGE SCALE GENOMIC DNA]</scope>
    <source>
        <strain evidence="11">ATCC MYA-4447 / BCRC 22081 / CBS 7064 / NBRC 10061 / NRRL Y-12695</strain>
    </source>
</reference>
<feature type="transmembrane region" description="Helical" evidence="9">
    <location>
        <begin position="636"/>
        <end position="656"/>
    </location>
</feature>
<dbReference type="AlphaFoldDB" id="G8YLJ5"/>
<keyword evidence="11" id="KW-1185">Reference proteome</keyword>
<dbReference type="NCBIfam" id="TIGR00728">
    <property type="entry name" value="OPT_sfam"/>
    <property type="match status" value="1"/>
</dbReference>
<feature type="transmembrane region" description="Helical" evidence="9">
    <location>
        <begin position="261"/>
        <end position="282"/>
    </location>
</feature>
<dbReference type="EMBL" id="FO082054">
    <property type="protein sequence ID" value="CCE88929.1"/>
    <property type="molecule type" value="Genomic_DNA"/>
</dbReference>
<feature type="transmembrane region" description="Helical" evidence="9">
    <location>
        <begin position="441"/>
        <end position="458"/>
    </location>
</feature>
<feature type="transmembrane region" description="Helical" evidence="9">
    <location>
        <begin position="361"/>
        <end position="382"/>
    </location>
</feature>
<name>G8YLJ5_PICSO</name>
<evidence type="ECO:0000256" key="5">
    <source>
        <dbReference type="ARBA" id="ARBA00022856"/>
    </source>
</evidence>
<dbReference type="GO" id="GO:0015031">
    <property type="term" value="P:protein transport"/>
    <property type="evidence" value="ECO:0007669"/>
    <property type="project" value="UniProtKB-KW"/>
</dbReference>
<dbReference type="GO" id="GO:0035673">
    <property type="term" value="F:oligopeptide transmembrane transporter activity"/>
    <property type="evidence" value="ECO:0007669"/>
    <property type="project" value="InterPro"/>
</dbReference>
<dbReference type="InParanoid" id="G8YLJ5"/>
<keyword evidence="6" id="KW-0653">Protein transport</keyword>
<dbReference type="HOGENOM" id="CLU_004965_1_0_1"/>
<evidence type="ECO:0000313" key="11">
    <source>
        <dbReference type="Proteomes" id="UP000005222"/>
    </source>
</evidence>
<dbReference type="Proteomes" id="UP000005222">
    <property type="component" value="Chromosome F"/>
</dbReference>
<feature type="transmembrane region" description="Helical" evidence="9">
    <location>
        <begin position="578"/>
        <end position="598"/>
    </location>
</feature>
<evidence type="ECO:0000256" key="4">
    <source>
        <dbReference type="ARBA" id="ARBA00022692"/>
    </source>
</evidence>
<evidence type="ECO:0000256" key="2">
    <source>
        <dbReference type="ARBA" id="ARBA00008807"/>
    </source>
</evidence>
<keyword evidence="4 9" id="KW-0812">Transmembrane</keyword>
<feature type="transmembrane region" description="Helical" evidence="9">
    <location>
        <begin position="294"/>
        <end position="317"/>
    </location>
</feature>
<evidence type="ECO:0000256" key="1">
    <source>
        <dbReference type="ARBA" id="ARBA00004141"/>
    </source>
</evidence>
<sequence length="900" mass="102652">MVRKPQNPEYIELSAFEPGTSVLEDAVSHGKLTESQLRIVLVRLGVATDSDIAINFEKVLSQNVRYMVQKVEEIETSDAIRILRDALTDHREDVNFRREDYDLISELIRRIPNKVEDVVTSSPGQASGEMRAETGRKDDEENIISEKTDDWELLVKLEAVLIAYHSPYPEIRAITDPIDDPTIPAETFRVYVISLFWTLIGSIINTIFVHRLPSISVGTSTIQILILPSAKLWERFVPNKTIKVFGRAINLNPGEWTYKEMMLSTIIYSCSSGAPYSIYNIVVMKLERFYGLKWVSWGFQLLLTLSTQCLGFGLAGVMRKVCIYPSKALWPTILPTIALNRALMKSDADDLPINGWKVTRYSFFCIAFSLSFIYYWIPGFFFNALSMLNWPTWFAPDSIHLTNITGSKFGLGLNPLPSLDWNVIGSAFCLTIPFYTYANQYLGIMLAFFVILIVYYTNNNWTGYLPINSNHLFDKLAKSYNVHKILNEENQFDATKYQEYGPPYFSAASLVMYGAHFCLYPFAITYYVVTEWTSVKTSIENVYHTFRDSFVGENGSFGKYKDDPHCKMMRHYSEVPDWWFLVILMVSTCCAISCVSFYPTETPLWGIFFTIVINFIFLIPLTAIASVTGFSFGLNVLVELIVGYTIPNSGLALIILKSFGYNIDSQASNYITDQKMAHYSKIPPRAIFRGQIASTILNAVVALTITNWQLANIGDFCDPLNKNRFSCPGANTYFFSSIQYGEIGPSKVFTGIYPVLKWCFLFGFLLVIPCYFFKLHGPEKITRYFHPTLIIGGFLYYAPLNLSFFTGGLYCSYIFMYYIRKHYLAWWEKYNYILTSALSAGVAFSALIIFVVFEYRSIEINWWGNTITDQGIEGGHGRMAWLDVKNAPDGYIGLRKGTYH</sequence>
<feature type="transmembrane region" description="Helical" evidence="9">
    <location>
        <begin position="794"/>
        <end position="819"/>
    </location>
</feature>
<feature type="transmembrane region" description="Helical" evidence="9">
    <location>
        <begin position="510"/>
        <end position="529"/>
    </location>
</feature>
<dbReference type="OMA" id="WISWVIV"/>
<dbReference type="GO" id="GO:0016020">
    <property type="term" value="C:membrane"/>
    <property type="evidence" value="ECO:0007669"/>
    <property type="project" value="UniProtKB-SubCell"/>
</dbReference>
<dbReference type="FunCoup" id="G8YLJ5">
    <property type="interactions" value="57"/>
</dbReference>
<dbReference type="InterPro" id="IPR004813">
    <property type="entry name" value="OPT"/>
</dbReference>
<accession>G8YLJ5</accession>
<dbReference type="NCBIfam" id="TIGR00727">
    <property type="entry name" value="ISP4_OPT"/>
    <property type="match status" value="1"/>
</dbReference>
<dbReference type="Pfam" id="PF03169">
    <property type="entry name" value="OPT"/>
    <property type="match status" value="1"/>
</dbReference>
<feature type="transmembrane region" description="Helical" evidence="9">
    <location>
        <begin position="190"/>
        <end position="209"/>
    </location>
</feature>
<keyword evidence="7 9" id="KW-1133">Transmembrane helix</keyword>
<feature type="transmembrane region" description="Helical" evidence="9">
    <location>
        <begin position="755"/>
        <end position="773"/>
    </location>
</feature>
<protein>
    <submittedName>
        <fullName evidence="10">Piso0_001721 protein</fullName>
    </submittedName>
</protein>
<organism evidence="10 11">
    <name type="scientific">Pichia sorbitophila (strain ATCC MYA-4447 / BCRC 22081 / CBS 7064 / NBRC 10061 / NRRL Y-12695)</name>
    <name type="common">Hybrid yeast</name>
    <dbReference type="NCBI Taxonomy" id="559304"/>
    <lineage>
        <taxon>Eukaryota</taxon>
        <taxon>Fungi</taxon>
        <taxon>Dikarya</taxon>
        <taxon>Ascomycota</taxon>
        <taxon>Saccharomycotina</taxon>
        <taxon>Pichiomycetes</taxon>
        <taxon>Debaryomycetaceae</taxon>
        <taxon>Millerozyma</taxon>
    </lineage>
</organism>
<keyword evidence="3" id="KW-0813">Transport</keyword>
<evidence type="ECO:0000256" key="7">
    <source>
        <dbReference type="ARBA" id="ARBA00022989"/>
    </source>
</evidence>
<proteinExistence type="inferred from homology"/>
<evidence type="ECO:0000256" key="3">
    <source>
        <dbReference type="ARBA" id="ARBA00022448"/>
    </source>
</evidence>
<dbReference type="PANTHER" id="PTHR22601">
    <property type="entry name" value="ISP4 LIKE PROTEIN"/>
    <property type="match status" value="1"/>
</dbReference>
<feature type="transmembrane region" description="Helical" evidence="9">
    <location>
        <begin position="831"/>
        <end position="853"/>
    </location>
</feature>
<keyword evidence="5" id="KW-0571">Peptide transport</keyword>
<dbReference type="eggNOG" id="KOG2262">
    <property type="taxonomic scope" value="Eukaryota"/>
</dbReference>
<evidence type="ECO:0000256" key="9">
    <source>
        <dbReference type="SAM" id="Phobius"/>
    </source>
</evidence>
<evidence type="ECO:0000256" key="6">
    <source>
        <dbReference type="ARBA" id="ARBA00022927"/>
    </source>
</evidence>
<comment type="similarity">
    <text evidence="2">Belongs to the oligopeptide OPT transporter family.</text>
</comment>
<evidence type="ECO:0000256" key="8">
    <source>
        <dbReference type="ARBA" id="ARBA00023136"/>
    </source>
</evidence>
<keyword evidence="8 9" id="KW-0472">Membrane</keyword>
<dbReference type="OrthoDB" id="9986677at2759"/>
<gene>
    <name evidence="10" type="primary">Piso0_001721</name>
    <name evidence="10" type="ORF">GNLVRS01_PISO0F12611g</name>
</gene>
<comment type="subcellular location">
    <subcellularLocation>
        <location evidence="1">Membrane</location>
        <topology evidence="1">Multi-pass membrane protein</topology>
    </subcellularLocation>
</comment>
<dbReference type="InterPro" id="IPR004648">
    <property type="entry name" value="Oligpept_transpt"/>
</dbReference>